<reference evidence="1" key="1">
    <citation type="submission" date="2021-02" db="EMBL/GenBank/DDBJ databases">
        <authorList>
            <person name="Nowell W R."/>
        </authorList>
    </citation>
    <scope>NUCLEOTIDE SEQUENCE</scope>
</reference>
<evidence type="ECO:0000313" key="1">
    <source>
        <dbReference type="EMBL" id="CAF4354336.1"/>
    </source>
</evidence>
<proteinExistence type="predicted"/>
<evidence type="ECO:0000313" key="2">
    <source>
        <dbReference type="Proteomes" id="UP000663842"/>
    </source>
</evidence>
<organism evidence="1 2">
    <name type="scientific">Rotaria magnacalcarata</name>
    <dbReference type="NCBI Taxonomy" id="392030"/>
    <lineage>
        <taxon>Eukaryota</taxon>
        <taxon>Metazoa</taxon>
        <taxon>Spiralia</taxon>
        <taxon>Gnathifera</taxon>
        <taxon>Rotifera</taxon>
        <taxon>Eurotatoria</taxon>
        <taxon>Bdelloidea</taxon>
        <taxon>Philodinida</taxon>
        <taxon>Philodinidae</taxon>
        <taxon>Rotaria</taxon>
    </lineage>
</organism>
<dbReference type="Proteomes" id="UP000663842">
    <property type="component" value="Unassembled WGS sequence"/>
</dbReference>
<accession>A0A820LDV2</accession>
<name>A0A820LDV2_9BILA</name>
<comment type="caution">
    <text evidence="1">The sequence shown here is derived from an EMBL/GenBank/DDBJ whole genome shotgun (WGS) entry which is preliminary data.</text>
</comment>
<gene>
    <name evidence="1" type="ORF">UXM345_LOCUS36168</name>
</gene>
<protein>
    <submittedName>
        <fullName evidence="1">Uncharacterized protein</fullName>
    </submittedName>
</protein>
<dbReference type="EMBL" id="CAJOBF010016352">
    <property type="protein sequence ID" value="CAF4354336.1"/>
    <property type="molecule type" value="Genomic_DNA"/>
</dbReference>
<feature type="non-terminal residue" evidence="1">
    <location>
        <position position="18"/>
    </location>
</feature>
<dbReference type="AlphaFoldDB" id="A0A820LDV2"/>
<sequence>MQIVVRTPPAHMMQRRMR</sequence>